<dbReference type="EMBL" id="WNME01000002">
    <property type="protein sequence ID" value="MUB62369.1"/>
    <property type="molecule type" value="Genomic_DNA"/>
</dbReference>
<evidence type="ECO:0000313" key="3">
    <source>
        <dbReference type="Proteomes" id="UP000434223"/>
    </source>
</evidence>
<dbReference type="Proteomes" id="UP000434223">
    <property type="component" value="Unassembled WGS sequence"/>
</dbReference>
<gene>
    <name evidence="1" type="ORF">CE91St55_43160</name>
    <name evidence="2" type="ORF">GNE07_04700</name>
</gene>
<dbReference type="OrthoDB" id="2068443at2"/>
<reference evidence="2 3" key="1">
    <citation type="submission" date="2019-09" db="EMBL/GenBank/DDBJ databases">
        <title>Draft genome sequencing of Hungatella hathewayi 123Y-2.</title>
        <authorList>
            <person name="Lv Q."/>
            <person name="Li S."/>
        </authorList>
    </citation>
    <scope>NUCLEOTIDE SEQUENCE [LARGE SCALE GENOMIC DNA]</scope>
    <source>
        <strain evidence="2 3">123Y-2</strain>
    </source>
</reference>
<proteinExistence type="predicted"/>
<evidence type="ECO:0000313" key="2">
    <source>
        <dbReference type="EMBL" id="MUB62369.1"/>
    </source>
</evidence>
<dbReference type="GeneID" id="93148508"/>
<organism evidence="2 3">
    <name type="scientific">Hungatella hathewayi</name>
    <dbReference type="NCBI Taxonomy" id="154046"/>
    <lineage>
        <taxon>Bacteria</taxon>
        <taxon>Bacillati</taxon>
        <taxon>Bacillota</taxon>
        <taxon>Clostridia</taxon>
        <taxon>Lachnospirales</taxon>
        <taxon>Lachnospiraceae</taxon>
        <taxon>Hungatella</taxon>
    </lineage>
</organism>
<dbReference type="RefSeq" id="WP_006776452.1">
    <property type="nucleotide sequence ID" value="NZ_BQNJ01000002.1"/>
</dbReference>
<dbReference type="Proteomes" id="UP001055091">
    <property type="component" value="Unassembled WGS sequence"/>
</dbReference>
<name>A0A174L0M6_9FIRM</name>
<sequence>MKIINKKVEHKNYGAGTICAMNGGSVCVEFGKLFGMKRFPYPQVFSEGTMKLMDEALQEELMEDLLT</sequence>
<evidence type="ECO:0000313" key="1">
    <source>
        <dbReference type="EMBL" id="GKH02335.1"/>
    </source>
</evidence>
<dbReference type="AlphaFoldDB" id="A0A174L0M6"/>
<protein>
    <submittedName>
        <fullName evidence="2">Uncharacterized protein</fullName>
    </submittedName>
</protein>
<dbReference type="EMBL" id="BQNJ01000002">
    <property type="protein sequence ID" value="GKH02335.1"/>
    <property type="molecule type" value="Genomic_DNA"/>
</dbReference>
<comment type="caution">
    <text evidence="2">The sequence shown here is derived from an EMBL/GenBank/DDBJ whole genome shotgun (WGS) entry which is preliminary data.</text>
</comment>
<reference evidence="1" key="2">
    <citation type="submission" date="2022-01" db="EMBL/GenBank/DDBJ databases">
        <title>Novel bile acid biosynthetic pathways are enriched in the microbiome of centenarians.</title>
        <authorList>
            <person name="Sato Y."/>
            <person name="Atarashi K."/>
            <person name="Plichta R.D."/>
            <person name="Arai Y."/>
            <person name="Sasajima S."/>
            <person name="Kearney M.S."/>
            <person name="Suda W."/>
            <person name="Takeshita K."/>
            <person name="Sasaki T."/>
            <person name="Okamoto S."/>
            <person name="Skelly N.A."/>
            <person name="Okamura Y."/>
            <person name="Vlamakis H."/>
            <person name="Li Y."/>
            <person name="Tanoue T."/>
            <person name="Takei H."/>
            <person name="Nittono H."/>
            <person name="Narushima S."/>
            <person name="Irie J."/>
            <person name="Itoh H."/>
            <person name="Moriya K."/>
            <person name="Sugiura Y."/>
            <person name="Suematsu M."/>
            <person name="Moritoki N."/>
            <person name="Shibata S."/>
            <person name="Littman R.D."/>
            <person name="Fischbach A.M."/>
            <person name="Uwamino Y."/>
            <person name="Inoue T."/>
            <person name="Honda A."/>
            <person name="Hattori M."/>
            <person name="Murai T."/>
            <person name="Xavier J.R."/>
            <person name="Hirose N."/>
            <person name="Honda K."/>
        </authorList>
    </citation>
    <scope>NUCLEOTIDE SEQUENCE</scope>
    <source>
        <strain evidence="1">CE91-St55</strain>
    </source>
</reference>
<accession>A0A174L0M6</accession>